<keyword evidence="3" id="KW-0106">Calcium</keyword>
<evidence type="ECO:0000256" key="1">
    <source>
        <dbReference type="ARBA" id="ARBA00022723"/>
    </source>
</evidence>
<accession>A0AAU9VKP2</accession>
<dbReference type="InterPro" id="IPR036056">
    <property type="entry name" value="Fibrinogen-like_C"/>
</dbReference>
<reference evidence="7 8" key="1">
    <citation type="submission" date="2022-05" db="EMBL/GenBank/DDBJ databases">
        <authorList>
            <consortium name="Genoscope - CEA"/>
            <person name="William W."/>
        </authorList>
    </citation>
    <scope>NUCLEOTIDE SEQUENCE [LARGE SCALE GENOMIC DNA]</scope>
</reference>
<dbReference type="GO" id="GO:0005615">
    <property type="term" value="C:extracellular space"/>
    <property type="evidence" value="ECO:0007669"/>
    <property type="project" value="TreeGrafter"/>
</dbReference>
<evidence type="ECO:0000256" key="5">
    <source>
        <dbReference type="SAM" id="SignalP"/>
    </source>
</evidence>
<dbReference type="Pfam" id="PF00024">
    <property type="entry name" value="PAN_1"/>
    <property type="match status" value="1"/>
</dbReference>
<dbReference type="SUPFAM" id="SSF57414">
    <property type="entry name" value="Hairpin loop containing domain-like"/>
    <property type="match status" value="1"/>
</dbReference>
<dbReference type="PANTHER" id="PTHR16146:SF46">
    <property type="entry name" value="INTELECTIN-1A-RELATED"/>
    <property type="match status" value="1"/>
</dbReference>
<dbReference type="PROSITE" id="PS50948">
    <property type="entry name" value="PAN"/>
    <property type="match status" value="1"/>
</dbReference>
<keyword evidence="5" id="KW-0732">Signal</keyword>
<name>A0AAU9VKP2_9CNID</name>
<gene>
    <name evidence="7" type="ORF">PMEA_00000681</name>
</gene>
<dbReference type="InterPro" id="IPR002181">
    <property type="entry name" value="Fibrinogen_a/b/g_C_dom"/>
</dbReference>
<dbReference type="GO" id="GO:0070492">
    <property type="term" value="F:oligosaccharide binding"/>
    <property type="evidence" value="ECO:0007669"/>
    <property type="project" value="TreeGrafter"/>
</dbReference>
<evidence type="ECO:0000256" key="2">
    <source>
        <dbReference type="ARBA" id="ARBA00022734"/>
    </source>
</evidence>
<dbReference type="EMBL" id="CALNXJ010000001">
    <property type="protein sequence ID" value="CAH3031052.1"/>
    <property type="molecule type" value="Genomic_DNA"/>
</dbReference>
<evidence type="ECO:0000313" key="7">
    <source>
        <dbReference type="EMBL" id="CAH3031052.1"/>
    </source>
</evidence>
<evidence type="ECO:0000313" key="8">
    <source>
        <dbReference type="Proteomes" id="UP001159428"/>
    </source>
</evidence>
<evidence type="ECO:0000259" key="6">
    <source>
        <dbReference type="PROSITE" id="PS50948"/>
    </source>
</evidence>
<dbReference type="NCBIfam" id="NF040941">
    <property type="entry name" value="GGGWT_bact"/>
    <property type="match status" value="1"/>
</dbReference>
<dbReference type="Pfam" id="PF00147">
    <property type="entry name" value="Fibrinogen_C"/>
    <property type="match status" value="1"/>
</dbReference>
<dbReference type="Proteomes" id="UP001159428">
    <property type="component" value="Unassembled WGS sequence"/>
</dbReference>
<evidence type="ECO:0000256" key="3">
    <source>
        <dbReference type="ARBA" id="ARBA00022837"/>
    </source>
</evidence>
<proteinExistence type="predicted"/>
<dbReference type="GO" id="GO:0046872">
    <property type="term" value="F:metal ion binding"/>
    <property type="evidence" value="ECO:0007669"/>
    <property type="project" value="UniProtKB-KW"/>
</dbReference>
<organism evidence="7 8">
    <name type="scientific">Pocillopora meandrina</name>
    <dbReference type="NCBI Taxonomy" id="46732"/>
    <lineage>
        <taxon>Eukaryota</taxon>
        <taxon>Metazoa</taxon>
        <taxon>Cnidaria</taxon>
        <taxon>Anthozoa</taxon>
        <taxon>Hexacorallia</taxon>
        <taxon>Scleractinia</taxon>
        <taxon>Astrocoeniina</taxon>
        <taxon>Pocilloporidae</taxon>
        <taxon>Pocillopora</taxon>
    </lineage>
</organism>
<feature type="chain" id="PRO_5043751181" description="Apple domain-containing protein" evidence="5">
    <location>
        <begin position="26"/>
        <end position="330"/>
    </location>
</feature>
<dbReference type="InterPro" id="IPR003609">
    <property type="entry name" value="Pan_app"/>
</dbReference>
<sequence>MSSELLLYLDLILIISLAMFCQTLKQCHPSTYSVYGHYLSRHEVLTTVSSSFSECVTICSIYIRCRSLNFRLGGKSCELNDSDQYTHPEDYGPRAGSVYMDTPNGHRNVQKIGFKSCGEIHQEWPQVNSGYFWIKIGDRDAQVYCDMENYGGGWTLVVSISSKNNDHLQRTANNCLNSILCVPFSDKNITSRKLGDEDLHKMTKTEGTFRVDILRNNGIFTTYFQIPSGPEKFNSTCSWGNCPRIIVSHSYPYTWETNHCTSIDVGYHIAHRCHSVFDVHDDGECGYQWLSSRLQEYGYEGRALYGYHCPGHPLTSLGIYRNQEGMLYVK</sequence>
<protein>
    <recommendedName>
        <fullName evidence="6">Apple domain-containing protein</fullName>
    </recommendedName>
</protein>
<dbReference type="AlphaFoldDB" id="A0AAU9VKP2"/>
<keyword evidence="8" id="KW-1185">Reference proteome</keyword>
<dbReference type="InterPro" id="IPR014716">
    <property type="entry name" value="Fibrinogen_a/b/g_C_1"/>
</dbReference>
<comment type="caution">
    <text evidence="7">The sequence shown here is derived from an EMBL/GenBank/DDBJ whole genome shotgun (WGS) entry which is preliminary data.</text>
</comment>
<dbReference type="SUPFAM" id="SSF56496">
    <property type="entry name" value="Fibrinogen C-terminal domain-like"/>
    <property type="match status" value="1"/>
</dbReference>
<dbReference type="Gene3D" id="3.90.215.10">
    <property type="entry name" value="Gamma Fibrinogen, chain A, domain 1"/>
    <property type="match status" value="1"/>
</dbReference>
<keyword evidence="1" id="KW-0479">Metal-binding</keyword>
<keyword evidence="4" id="KW-1015">Disulfide bond</keyword>
<dbReference type="PANTHER" id="PTHR16146">
    <property type="entry name" value="INTELECTIN"/>
    <property type="match status" value="1"/>
</dbReference>
<feature type="signal peptide" evidence="5">
    <location>
        <begin position="1"/>
        <end position="25"/>
    </location>
</feature>
<feature type="domain" description="Apple" evidence="6">
    <location>
        <begin position="27"/>
        <end position="104"/>
    </location>
</feature>
<evidence type="ECO:0000256" key="4">
    <source>
        <dbReference type="ARBA" id="ARBA00023157"/>
    </source>
</evidence>
<keyword evidence="2" id="KW-0430">Lectin</keyword>